<protein>
    <recommendedName>
        <fullName evidence="1">DUF8198 domain-containing protein</fullName>
    </recommendedName>
</protein>
<dbReference type="EMBL" id="JABERH010000004">
    <property type="protein sequence ID" value="NNH37537.1"/>
    <property type="molecule type" value="Genomic_DNA"/>
</dbReference>
<gene>
    <name evidence="2" type="ORF">HLH11_02530</name>
</gene>
<reference evidence="2 3" key="1">
    <citation type="submission" date="2020-04" db="EMBL/GenBank/DDBJ databases">
        <title>Acinetobacter Taxon 24.</title>
        <authorList>
            <person name="Nemec A."/>
            <person name="Radolfova-Krizova L."/>
            <person name="Higgins P.G."/>
            <person name="Spanelova P."/>
        </authorList>
    </citation>
    <scope>NUCLEOTIDE SEQUENCE [LARGE SCALE GENOMIC DNA]</scope>
    <source>
        <strain evidence="2 3">ANC 4280</strain>
    </source>
</reference>
<dbReference type="InterPro" id="IPR058063">
    <property type="entry name" value="FFLEE_fam"/>
</dbReference>
<name>A0A8E4FA58_9GAMM</name>
<accession>A0A8E4FA58</accession>
<proteinExistence type="predicted"/>
<dbReference type="AlphaFoldDB" id="A0A8E4FA58"/>
<dbReference type="Pfam" id="PF26621">
    <property type="entry name" value="DUF8198"/>
    <property type="match status" value="1"/>
</dbReference>
<feature type="domain" description="DUF8198" evidence="1">
    <location>
        <begin position="17"/>
        <end position="232"/>
    </location>
</feature>
<evidence type="ECO:0000259" key="1">
    <source>
        <dbReference type="Pfam" id="PF26621"/>
    </source>
</evidence>
<evidence type="ECO:0000313" key="2">
    <source>
        <dbReference type="EMBL" id="NNH37537.1"/>
    </source>
</evidence>
<organism evidence="2 3">
    <name type="scientific">Acinetobacter terrae</name>
    <dbReference type="NCBI Taxonomy" id="2731247"/>
    <lineage>
        <taxon>Bacteria</taxon>
        <taxon>Pseudomonadati</taxon>
        <taxon>Pseudomonadota</taxon>
        <taxon>Gammaproteobacteria</taxon>
        <taxon>Moraxellales</taxon>
        <taxon>Moraxellaceae</taxon>
        <taxon>Acinetobacter</taxon>
        <taxon>Acinetobacter Taxon 24</taxon>
    </lineage>
</organism>
<dbReference type="InterPro" id="IPR058511">
    <property type="entry name" value="DUF8198"/>
</dbReference>
<evidence type="ECO:0000313" key="3">
    <source>
        <dbReference type="Proteomes" id="UP000532147"/>
    </source>
</evidence>
<comment type="caution">
    <text evidence="2">The sequence shown here is derived from an EMBL/GenBank/DDBJ whole genome shotgun (WGS) entry which is preliminary data.</text>
</comment>
<dbReference type="RefSeq" id="WP_171533895.1">
    <property type="nucleotide sequence ID" value="NZ_JABERH010000004.1"/>
</dbReference>
<dbReference type="NCBIfam" id="NF047641">
    <property type="entry name" value="FFLEE_fam"/>
    <property type="match status" value="1"/>
</dbReference>
<sequence length="244" mass="28424">MSKLAALDDLLELYYQLNYHQNPDIFQRLQDVQAWQKQRMQNTHVKQFAEKHNILMSEYFLNRLYGGPDFDALAEQIARLAKYAHKAEKIIPENAIKTGTSGVELAILAVQLDEQVAMQLLEDYHPYESLTDEMMRLTYLKLDQGQQRLKQLDLLDQLGLSLDKYMRSFVVYTAFKMCKGTAHKYNFQVMYEFMQDGFLAMKPLKSAEKFVKDFTAVERQIIHKVHAGDAHPFQCDGNNTMSHE</sequence>
<dbReference type="Proteomes" id="UP000532147">
    <property type="component" value="Unassembled WGS sequence"/>
</dbReference>